<dbReference type="GO" id="GO:0009395">
    <property type="term" value="P:phospholipid catabolic process"/>
    <property type="evidence" value="ECO:0007669"/>
    <property type="project" value="TreeGrafter"/>
</dbReference>
<dbReference type="PIRSF" id="PIRSF009376">
    <property type="entry name" value="Phospholipase_D_euk"/>
    <property type="match status" value="1"/>
</dbReference>
<comment type="catalytic activity">
    <reaction evidence="1 6">
        <text>a 1,2-diacyl-sn-glycero-3-phosphocholine + H2O = a 1,2-diacyl-sn-glycero-3-phosphate + choline + H(+)</text>
        <dbReference type="Rhea" id="RHEA:14445"/>
        <dbReference type="ChEBI" id="CHEBI:15354"/>
        <dbReference type="ChEBI" id="CHEBI:15377"/>
        <dbReference type="ChEBI" id="CHEBI:15378"/>
        <dbReference type="ChEBI" id="CHEBI:57643"/>
        <dbReference type="ChEBI" id="CHEBI:58608"/>
        <dbReference type="EC" id="3.1.4.4"/>
    </reaction>
</comment>
<dbReference type="SMART" id="SM00155">
    <property type="entry name" value="PLDc"/>
    <property type="match status" value="2"/>
</dbReference>
<evidence type="ECO:0000256" key="1">
    <source>
        <dbReference type="ARBA" id="ARBA00000798"/>
    </source>
</evidence>
<evidence type="ECO:0000259" key="7">
    <source>
        <dbReference type="PROSITE" id="PS50003"/>
    </source>
</evidence>
<dbReference type="AlphaFoldDB" id="A0A8X8CDT9"/>
<dbReference type="Pfam" id="PF00614">
    <property type="entry name" value="PLDc"/>
    <property type="match status" value="2"/>
</dbReference>
<dbReference type="EMBL" id="JAAWWB010000025">
    <property type="protein sequence ID" value="KAG6751534.1"/>
    <property type="molecule type" value="Genomic_DNA"/>
</dbReference>
<keyword evidence="5" id="KW-0443">Lipid metabolism</keyword>
<feature type="domain" description="PLD phosphodiesterase" evidence="8">
    <location>
        <begin position="503"/>
        <end position="530"/>
    </location>
</feature>
<dbReference type="PROSITE" id="PS50035">
    <property type="entry name" value="PLD"/>
    <property type="match status" value="2"/>
</dbReference>
<gene>
    <name evidence="9" type="ORF">POTOM_043726</name>
</gene>
<dbReference type="OrthoDB" id="14911at2759"/>
<dbReference type="GO" id="GO:0004630">
    <property type="term" value="F:phospholipase D activity"/>
    <property type="evidence" value="ECO:0007669"/>
    <property type="project" value="UniProtKB-EC"/>
</dbReference>
<dbReference type="InterPro" id="IPR001736">
    <property type="entry name" value="PLipase_D/transphosphatidylase"/>
</dbReference>
<accession>A0A8X8CDT9</accession>
<organism evidence="9 10">
    <name type="scientific">Populus tomentosa</name>
    <name type="common">Chinese white poplar</name>
    <dbReference type="NCBI Taxonomy" id="118781"/>
    <lineage>
        <taxon>Eukaryota</taxon>
        <taxon>Viridiplantae</taxon>
        <taxon>Streptophyta</taxon>
        <taxon>Embryophyta</taxon>
        <taxon>Tracheophyta</taxon>
        <taxon>Spermatophyta</taxon>
        <taxon>Magnoliopsida</taxon>
        <taxon>eudicotyledons</taxon>
        <taxon>Gunneridae</taxon>
        <taxon>Pentapetalae</taxon>
        <taxon>rosids</taxon>
        <taxon>fabids</taxon>
        <taxon>Malpighiales</taxon>
        <taxon>Salicaceae</taxon>
        <taxon>Saliceae</taxon>
        <taxon>Populus</taxon>
    </lineage>
</organism>
<keyword evidence="2" id="KW-0677">Repeat</keyword>
<keyword evidence="4 6" id="KW-0442">Lipid degradation</keyword>
<sequence length="1164" mass="132422">MPTTTTEPLLAAGTMHSDNVLANLHSSYSFRQFPEPGWIFDELPKATIVSVSRPDTAGDFSPMLLSYTIELQYKQACNSLHLSPLLPFFLSFAGQSCFKLWLFKWQLLKKASQVLYLHFALKKRALIEELHEKQEQVKEWLHSLGIVDHVAVMQDADEPDDGAVPVHHQEESVRNRDVPSIAALSFLRPALGGQQGISDRAKVAMQNYLNHFLGNLDIVNSPVVCKFLEVSKLSFSREYGPKLKEGYIMANNLSKISKDDTDITCLPCQWFGFCDNNWQKVWAVLKPGFLAFLEDPFNAKIIDILVFDVLPNSNDKGGNQVYLASQIKERNPLYYAFKVSAGNRSINLRSKSGSKVKEWIAAIEDAGLRTSEGWCHSHRYGSYAPPRGLAEDGSQAQWFVDGHAAFEAIASAIENARSEIFITGWWLCPELYLRRPFQDHASSRLDSLLEAKAKEGVQIYILLYKEVSIALKINSMYSKKRLLNIHENLRVLRHPDHFSTGVYSWSHHEKLVIIDYQICFIGGLDLCFGRYDTIEHRVGDCSADIWPGKDYYNPRESEPNSWEDVMKDELDRRKYPRMPWHDVHCSLWGPPCRDIARHFVQRWNHAKRSKAPNEQTIPLLMPRHHMVLPHYMGRSIDIESKNGEGNQKDISRIDYFASVSPIRDIPLLLPQEADATVVNGVNHELTAKNMNNDRLDQSAWHCDSFSFALQKSKDGNFAQDTPVKNPVDEHDFVDLESIMQISDRSSDTSEKDVPDVSASECGQVGPRVSCRCQVIRSVSQWSTGASQHEESIHNAYCSLIEKAEHFIYIENQFFISGLCGDEIIQNRVLDAIYKRVIQAYKENKCFRVIIVIPLSPGFQGGVDDGGAATVRAIMHWQYRTISWKKTSILYNLNTLLGPKTHDYISFYGLRTYGRLFVGGPLVTSQVYVHSKVMIVDDRIAYIGSSNINDRSLLGSRDSEIGIVTEDKEFVESSMNGETWKAGKFAYSLRRSLWSEHLGLSSGEVSNSKVDPHEQFDYARPCLYKASHKGETIYSCLLQIDKISDPVAETTYRDLWLATAKENSKIYQDVFACLPNDHIHSRAALRQSMNHWKEKLGHTTIDLGIAPEKIEHNENGEIKMMDPIERLKLVKGHLVSFPLDFMMCQEDLRPVFNEGEFYASPQVFH</sequence>
<dbReference type="CDD" id="cd09138">
    <property type="entry name" value="PLDc_vPLD1_2_yPLD_like_1"/>
    <property type="match status" value="1"/>
</dbReference>
<evidence type="ECO:0000313" key="10">
    <source>
        <dbReference type="Proteomes" id="UP000886885"/>
    </source>
</evidence>
<dbReference type="PANTHER" id="PTHR18896">
    <property type="entry name" value="PHOSPHOLIPASE D"/>
    <property type="match status" value="1"/>
</dbReference>
<comment type="similarity">
    <text evidence="6">Belongs to the phospholipase D family.</text>
</comment>
<dbReference type="FunFam" id="3.30.870.10:FF:000011">
    <property type="entry name" value="Phospholipase"/>
    <property type="match status" value="1"/>
</dbReference>
<evidence type="ECO:0000259" key="8">
    <source>
        <dbReference type="PROSITE" id="PS50035"/>
    </source>
</evidence>
<evidence type="ECO:0000256" key="4">
    <source>
        <dbReference type="ARBA" id="ARBA00022963"/>
    </source>
</evidence>
<dbReference type="EC" id="3.1.4.4" evidence="6"/>
<evidence type="ECO:0000256" key="2">
    <source>
        <dbReference type="ARBA" id="ARBA00022737"/>
    </source>
</evidence>
<feature type="domain" description="PH" evidence="7">
    <location>
        <begin position="241"/>
        <end position="368"/>
    </location>
</feature>
<evidence type="ECO:0000256" key="6">
    <source>
        <dbReference type="PIRNR" id="PIRNR009376"/>
    </source>
</evidence>
<keyword evidence="10" id="KW-1185">Reference proteome</keyword>
<name>A0A8X8CDT9_POPTO</name>
<evidence type="ECO:0000313" key="9">
    <source>
        <dbReference type="EMBL" id="KAG6751534.1"/>
    </source>
</evidence>
<dbReference type="PANTHER" id="PTHR18896:SF133">
    <property type="entry name" value="PHOSPHOLIPASE D ZETA 2"/>
    <property type="match status" value="1"/>
</dbReference>
<dbReference type="GO" id="GO:0005886">
    <property type="term" value="C:plasma membrane"/>
    <property type="evidence" value="ECO:0007669"/>
    <property type="project" value="TreeGrafter"/>
</dbReference>
<evidence type="ECO:0000256" key="5">
    <source>
        <dbReference type="ARBA" id="ARBA00023098"/>
    </source>
</evidence>
<protein>
    <recommendedName>
        <fullName evidence="6">Phospholipase</fullName>
        <ecNumber evidence="6">3.1.4.4</ecNumber>
    </recommendedName>
</protein>
<dbReference type="Proteomes" id="UP000886885">
    <property type="component" value="Chromosome 13A"/>
</dbReference>
<dbReference type="InterPro" id="IPR001849">
    <property type="entry name" value="PH_domain"/>
</dbReference>
<evidence type="ECO:0000256" key="3">
    <source>
        <dbReference type="ARBA" id="ARBA00022801"/>
    </source>
</evidence>
<dbReference type="CDD" id="cd09141">
    <property type="entry name" value="PLDc_vPLD1_2_yPLD_like_2"/>
    <property type="match status" value="1"/>
</dbReference>
<keyword evidence="3 6" id="KW-0378">Hydrolase</keyword>
<dbReference type="InterPro" id="IPR015679">
    <property type="entry name" value="PLipase_D_fam"/>
</dbReference>
<dbReference type="PROSITE" id="PS50003">
    <property type="entry name" value="PH_DOMAIN"/>
    <property type="match status" value="1"/>
</dbReference>
<dbReference type="InterPro" id="IPR016555">
    <property type="entry name" value="PLipase_D_euk"/>
</dbReference>
<proteinExistence type="inferred from homology"/>
<comment type="caution">
    <text evidence="9">The sequence shown here is derived from an EMBL/GenBank/DDBJ whole genome shotgun (WGS) entry which is preliminary data.</text>
</comment>
<feature type="domain" description="PLD phosphodiesterase" evidence="8">
    <location>
        <begin position="924"/>
        <end position="951"/>
    </location>
</feature>
<reference evidence="9" key="1">
    <citation type="journal article" date="2020" name="bioRxiv">
        <title>Hybrid origin of Populus tomentosa Carr. identified through genome sequencing and phylogenomic analysis.</title>
        <authorList>
            <person name="An X."/>
            <person name="Gao K."/>
            <person name="Chen Z."/>
            <person name="Li J."/>
            <person name="Yang X."/>
            <person name="Yang X."/>
            <person name="Zhou J."/>
            <person name="Guo T."/>
            <person name="Zhao T."/>
            <person name="Huang S."/>
            <person name="Miao D."/>
            <person name="Khan W.U."/>
            <person name="Rao P."/>
            <person name="Ye M."/>
            <person name="Lei B."/>
            <person name="Liao W."/>
            <person name="Wang J."/>
            <person name="Ji L."/>
            <person name="Li Y."/>
            <person name="Guo B."/>
            <person name="Mustafa N.S."/>
            <person name="Li S."/>
            <person name="Yun Q."/>
            <person name="Keller S.R."/>
            <person name="Mao J."/>
            <person name="Zhang R."/>
            <person name="Strauss S.H."/>
        </authorList>
    </citation>
    <scope>NUCLEOTIDE SEQUENCE</scope>
    <source>
        <strain evidence="9">GM15</strain>
        <tissue evidence="9">Leaf</tissue>
    </source>
</reference>